<keyword evidence="8" id="KW-1185">Reference proteome</keyword>
<evidence type="ECO:0000313" key="8">
    <source>
        <dbReference type="Proteomes" id="UP000038045"/>
    </source>
</evidence>
<evidence type="ECO:0000313" key="9">
    <source>
        <dbReference type="WBParaSite" id="PTRK_0000507700.1"/>
    </source>
</evidence>
<reference evidence="9" key="1">
    <citation type="submission" date="2017-02" db="UniProtKB">
        <authorList>
            <consortium name="WormBaseParasite"/>
        </authorList>
    </citation>
    <scope>IDENTIFICATION</scope>
</reference>
<dbReference type="WBParaSite" id="PTRK_0000507700.1">
    <property type="protein sequence ID" value="PTRK_0000507700.1"/>
    <property type="gene ID" value="PTRK_0000507700"/>
</dbReference>
<organism evidence="8 9">
    <name type="scientific">Parastrongyloides trichosuri</name>
    <name type="common">Possum-specific nematode worm</name>
    <dbReference type="NCBI Taxonomy" id="131310"/>
    <lineage>
        <taxon>Eukaryota</taxon>
        <taxon>Metazoa</taxon>
        <taxon>Ecdysozoa</taxon>
        <taxon>Nematoda</taxon>
        <taxon>Chromadorea</taxon>
        <taxon>Rhabditida</taxon>
        <taxon>Tylenchina</taxon>
        <taxon>Panagrolaimomorpha</taxon>
        <taxon>Strongyloidoidea</taxon>
        <taxon>Strongyloididae</taxon>
        <taxon>Parastrongyloides</taxon>
    </lineage>
</organism>
<dbReference type="PIRSF" id="PIRSF000097">
    <property type="entry name" value="AKR"/>
    <property type="match status" value="1"/>
</dbReference>
<feature type="binding site" evidence="5">
    <location>
        <position position="120"/>
    </location>
    <ligand>
        <name>substrate</name>
    </ligand>
</feature>
<dbReference type="GO" id="GO:0016616">
    <property type="term" value="F:oxidoreductase activity, acting on the CH-OH group of donors, NAD or NADP as acceptor"/>
    <property type="evidence" value="ECO:0007669"/>
    <property type="project" value="UniProtKB-ARBA"/>
</dbReference>
<dbReference type="FunFam" id="3.20.20.100:FF:000002">
    <property type="entry name" value="2,5-diketo-D-gluconic acid reductase A"/>
    <property type="match status" value="1"/>
</dbReference>
<proteinExistence type="inferred from homology"/>
<feature type="domain" description="NADP-dependent oxidoreductase" evidence="7">
    <location>
        <begin position="23"/>
        <end position="283"/>
    </location>
</feature>
<dbReference type="SUPFAM" id="SSF51430">
    <property type="entry name" value="NAD(P)-linked oxidoreductase"/>
    <property type="match status" value="1"/>
</dbReference>
<accession>A0A0N4ZC22</accession>
<dbReference type="PROSITE" id="PS00063">
    <property type="entry name" value="ALDOKETO_REDUCTASE_3"/>
    <property type="match status" value="1"/>
</dbReference>
<evidence type="ECO:0000256" key="5">
    <source>
        <dbReference type="PIRSR" id="PIRSR000097-2"/>
    </source>
</evidence>
<comment type="similarity">
    <text evidence="1">Belongs to the aldo/keto reductase family.</text>
</comment>
<dbReference type="Proteomes" id="UP000038045">
    <property type="component" value="Unplaced"/>
</dbReference>
<dbReference type="InterPro" id="IPR036812">
    <property type="entry name" value="NAD(P)_OxRdtase_dom_sf"/>
</dbReference>
<dbReference type="PANTHER" id="PTHR43827:SF3">
    <property type="entry name" value="NADP-DEPENDENT OXIDOREDUCTASE DOMAIN-CONTAINING PROTEIN"/>
    <property type="match status" value="1"/>
</dbReference>
<sequence>MVISDNIIGGIRVLNNGVKMPMIGLGTYKIVGQEAVDVAVKSALKYGYRMFDTAKYYHNEKELGIALEKYLPEFNLKREDIFITTKFWLAAENNDEAAKNHISKSLELFKTDYLDLVLIHYPKSDECSNDDPKNYIHRKDAYLALENCYTEKKVRAIGVSNYEVRHMEELASYSSTVPAVNQCEFHPMFTRNDIREYCREKNIFFQAFSSLARFNPAVIENPTIIEVAKNYSTTVPLLLLAFALCQGVGIVPKSVSEKRIAENIEAANIKLSQNDIDRLNALNINQHYIRCTGWLVTA</sequence>
<dbReference type="AlphaFoldDB" id="A0A0N4ZC22"/>
<dbReference type="PROSITE" id="PS00062">
    <property type="entry name" value="ALDOKETO_REDUCTASE_2"/>
    <property type="match status" value="1"/>
</dbReference>
<evidence type="ECO:0000256" key="2">
    <source>
        <dbReference type="ARBA" id="ARBA00022857"/>
    </source>
</evidence>
<name>A0A0N4ZC22_PARTI</name>
<evidence type="ECO:0000256" key="4">
    <source>
        <dbReference type="PIRSR" id="PIRSR000097-1"/>
    </source>
</evidence>
<keyword evidence="2" id="KW-0521">NADP</keyword>
<dbReference type="STRING" id="131310.A0A0N4ZC22"/>
<evidence type="ECO:0000256" key="1">
    <source>
        <dbReference type="ARBA" id="ARBA00007905"/>
    </source>
</evidence>
<evidence type="ECO:0000256" key="3">
    <source>
        <dbReference type="ARBA" id="ARBA00023002"/>
    </source>
</evidence>
<evidence type="ECO:0000259" key="7">
    <source>
        <dbReference type="Pfam" id="PF00248"/>
    </source>
</evidence>
<keyword evidence="3" id="KW-0560">Oxidoreductase</keyword>
<dbReference type="InterPro" id="IPR023210">
    <property type="entry name" value="NADP_OxRdtase_dom"/>
</dbReference>
<dbReference type="PANTHER" id="PTHR43827">
    <property type="entry name" value="2,5-DIKETO-D-GLUCONIC ACID REDUCTASE"/>
    <property type="match status" value="1"/>
</dbReference>
<dbReference type="PRINTS" id="PR00069">
    <property type="entry name" value="ALDKETRDTASE"/>
</dbReference>
<evidence type="ECO:0000256" key="6">
    <source>
        <dbReference type="PIRSR" id="PIRSR000097-3"/>
    </source>
</evidence>
<feature type="site" description="Lowers pKa of active site Tyr" evidence="6">
    <location>
        <position position="86"/>
    </location>
</feature>
<dbReference type="Pfam" id="PF00248">
    <property type="entry name" value="Aldo_ket_red"/>
    <property type="match status" value="1"/>
</dbReference>
<dbReference type="InterPro" id="IPR018170">
    <property type="entry name" value="Aldo/ket_reductase_CS"/>
</dbReference>
<feature type="active site" description="Proton donor" evidence="4">
    <location>
        <position position="57"/>
    </location>
</feature>
<protein>
    <submittedName>
        <fullName evidence="9">Aldo_ket_red domain-containing protein</fullName>
    </submittedName>
</protein>
<dbReference type="Gene3D" id="3.20.20.100">
    <property type="entry name" value="NADP-dependent oxidoreductase domain"/>
    <property type="match status" value="1"/>
</dbReference>
<dbReference type="InterPro" id="IPR020471">
    <property type="entry name" value="AKR"/>
</dbReference>